<dbReference type="EMBL" id="CP019445">
    <property type="protein sequence ID" value="APZ07613.1"/>
    <property type="molecule type" value="Genomic_DNA"/>
</dbReference>
<name>A0A830ZAU1_9ENTR</name>
<sequence length="121" mass="13510">MLVGINIFYSLKGIKVNKEENTLIRQWNSRGKWQGEVTAASVVEWKQLSVMHNFDYFYLFTLECIISGEKTVLKAAGVIPVSQVKLIKKGASVVLKYSLNPPKTAVENIVDPEGQEAVDLP</sequence>
<reference evidence="1 2" key="1">
    <citation type="submission" date="2017-01" db="EMBL/GenBank/DDBJ databases">
        <authorList>
            <person name="Cao J.-M."/>
        </authorList>
    </citation>
    <scope>NUCLEOTIDE SEQUENCE [LARGE SCALE GENOMIC DNA]</scope>
    <source>
        <strain evidence="1 2">888-76</strain>
    </source>
</reference>
<evidence type="ECO:0000313" key="1">
    <source>
        <dbReference type="EMBL" id="APZ07613.1"/>
    </source>
</evidence>
<keyword evidence="2" id="KW-1185">Reference proteome</keyword>
<organism evidence="1 2">
    <name type="scientific">Kosakonia cowanii JCM 10956 = DSM 18146</name>
    <dbReference type="NCBI Taxonomy" id="1300165"/>
    <lineage>
        <taxon>Bacteria</taxon>
        <taxon>Pseudomonadati</taxon>
        <taxon>Pseudomonadota</taxon>
        <taxon>Gammaproteobacteria</taxon>
        <taxon>Enterobacterales</taxon>
        <taxon>Enterobacteriaceae</taxon>
        <taxon>Kosakonia</taxon>
    </lineage>
</organism>
<evidence type="ECO:0000313" key="2">
    <source>
        <dbReference type="Proteomes" id="UP000187148"/>
    </source>
</evidence>
<accession>A0A830ZAU1</accession>
<dbReference type="KEGG" id="kco:BWI95_08710"/>
<protein>
    <submittedName>
        <fullName evidence="1">Uncharacterized protein</fullName>
    </submittedName>
</protein>
<proteinExistence type="predicted"/>
<gene>
    <name evidence="1" type="ORF">BWI95_08710</name>
</gene>
<dbReference type="Proteomes" id="UP000187148">
    <property type="component" value="Chromosome"/>
</dbReference>
<dbReference type="AlphaFoldDB" id="A0A830ZAU1"/>